<evidence type="ECO:0000313" key="7">
    <source>
        <dbReference type="Proteomes" id="UP000320717"/>
    </source>
</evidence>
<dbReference type="InterPro" id="IPR009003">
    <property type="entry name" value="Peptidase_S1_PA"/>
</dbReference>
<name>A0ABX5Y8T7_9MICC</name>
<dbReference type="PANTHER" id="PTHR43019">
    <property type="entry name" value="SERINE ENDOPROTEASE DEGS"/>
    <property type="match status" value="1"/>
</dbReference>
<dbReference type="InterPro" id="IPR003825">
    <property type="entry name" value="Colicin-V_CvpA"/>
</dbReference>
<evidence type="ECO:0000256" key="3">
    <source>
        <dbReference type="ARBA" id="ARBA00022989"/>
    </source>
</evidence>
<dbReference type="NCBIfam" id="NF033740">
    <property type="entry name" value="MarP_fam_protase"/>
    <property type="match status" value="1"/>
</dbReference>
<keyword evidence="4 5" id="KW-0472">Membrane</keyword>
<dbReference type="PRINTS" id="PR00834">
    <property type="entry name" value="PROTEASES2C"/>
</dbReference>
<evidence type="ECO:0000256" key="1">
    <source>
        <dbReference type="ARBA" id="ARBA00004141"/>
    </source>
</evidence>
<feature type="transmembrane region" description="Helical" evidence="5">
    <location>
        <begin position="106"/>
        <end position="126"/>
    </location>
</feature>
<dbReference type="EMBL" id="CP042260">
    <property type="protein sequence ID" value="QDY66035.1"/>
    <property type="molecule type" value="Genomic_DNA"/>
</dbReference>
<sequence>MGVLVLGIFSWLDVVICAVLLTFFIIGLRRGFLLTVGDMVGLILGGVAAFFAIPLVSTFANNPWWRVALMAATAAVLIILGQALGRVIATRIRHWMNVDFLRSADRIAGGVLSVLITATIIGALAFSTSSMGIPRLSLEIGKSTMIQAIRGATPPFVNSAISSARSKVIAETLPAFLEPFAPPVAQPMDTDWVATDLQRTAAESAAKVSGTAVQCGVNLTGSGFVVAPEMVMTNAHVVAGLGAATVETGRDGVHRGKVVYFDPETDIALLYVQGLEAPAIDLADEDLTRGDAAAFIGYPAGGPQQIRSAMIASRANVSISNIYGTDPSRISVYQITAEVAQGNSGGPLVDENGEAVGLIFAKSRSDEQIGFALSLEEMERAMELGGSQRTSVKTGDCIAN</sequence>
<dbReference type="Gene3D" id="2.40.10.10">
    <property type="entry name" value="Trypsin-like serine proteases"/>
    <property type="match status" value="2"/>
</dbReference>
<dbReference type="InterPro" id="IPR001940">
    <property type="entry name" value="Peptidase_S1C"/>
</dbReference>
<dbReference type="Proteomes" id="UP000320717">
    <property type="component" value="Chromosome"/>
</dbReference>
<dbReference type="InterPro" id="IPR043504">
    <property type="entry name" value="Peptidase_S1_PA_chymotrypsin"/>
</dbReference>
<keyword evidence="6" id="KW-0645">Protease</keyword>
<keyword evidence="2 5" id="KW-0812">Transmembrane</keyword>
<dbReference type="SUPFAM" id="SSF50494">
    <property type="entry name" value="Trypsin-like serine proteases"/>
    <property type="match status" value="1"/>
</dbReference>
<protein>
    <submittedName>
        <fullName evidence="6">MarP family serine protease</fullName>
    </submittedName>
</protein>
<dbReference type="Pfam" id="PF02674">
    <property type="entry name" value="Colicin_V"/>
    <property type="match status" value="1"/>
</dbReference>
<evidence type="ECO:0000313" key="6">
    <source>
        <dbReference type="EMBL" id="QDY66035.1"/>
    </source>
</evidence>
<keyword evidence="7" id="KW-1185">Reference proteome</keyword>
<evidence type="ECO:0000256" key="2">
    <source>
        <dbReference type="ARBA" id="ARBA00022692"/>
    </source>
</evidence>
<keyword evidence="3 5" id="KW-1133">Transmembrane helix</keyword>
<dbReference type="GO" id="GO:0008233">
    <property type="term" value="F:peptidase activity"/>
    <property type="evidence" value="ECO:0007669"/>
    <property type="project" value="UniProtKB-KW"/>
</dbReference>
<evidence type="ECO:0000256" key="5">
    <source>
        <dbReference type="SAM" id="Phobius"/>
    </source>
</evidence>
<dbReference type="GO" id="GO:0006508">
    <property type="term" value="P:proteolysis"/>
    <property type="evidence" value="ECO:0007669"/>
    <property type="project" value="UniProtKB-KW"/>
</dbReference>
<evidence type="ECO:0000256" key="4">
    <source>
        <dbReference type="ARBA" id="ARBA00023136"/>
    </source>
</evidence>
<feature type="transmembrane region" description="Helical" evidence="5">
    <location>
        <begin position="6"/>
        <end position="28"/>
    </location>
</feature>
<keyword evidence="6" id="KW-0378">Hydrolase</keyword>
<reference evidence="6 7" key="1">
    <citation type="submission" date="2019-07" db="EMBL/GenBank/DDBJ databases">
        <title>Complete Genome Sequence of drought tolerant Plant Growth-Promoting Rhizobacterium Glutamicibacter halophytocola DR408.</title>
        <authorList>
            <person name="Nishu S.D."/>
            <person name="Lee T.K."/>
        </authorList>
    </citation>
    <scope>NUCLEOTIDE SEQUENCE [LARGE SCALE GENOMIC DNA]</scope>
    <source>
        <strain evidence="6 7">DR408</strain>
    </source>
</reference>
<feature type="transmembrane region" description="Helical" evidence="5">
    <location>
        <begin position="65"/>
        <end position="85"/>
    </location>
</feature>
<organism evidence="6 7">
    <name type="scientific">Glutamicibacter halophytocola</name>
    <dbReference type="NCBI Taxonomy" id="1933880"/>
    <lineage>
        <taxon>Bacteria</taxon>
        <taxon>Bacillati</taxon>
        <taxon>Actinomycetota</taxon>
        <taxon>Actinomycetes</taxon>
        <taxon>Micrococcales</taxon>
        <taxon>Micrococcaceae</taxon>
        <taxon>Glutamicibacter</taxon>
    </lineage>
</organism>
<dbReference type="Pfam" id="PF13365">
    <property type="entry name" value="Trypsin_2"/>
    <property type="match status" value="1"/>
</dbReference>
<comment type="subcellular location">
    <subcellularLocation>
        <location evidence="1">Membrane</location>
        <topology evidence="1">Multi-pass membrane protein</topology>
    </subcellularLocation>
</comment>
<feature type="transmembrane region" description="Helical" evidence="5">
    <location>
        <begin position="40"/>
        <end position="59"/>
    </location>
</feature>
<dbReference type="PANTHER" id="PTHR43019:SF23">
    <property type="entry name" value="PROTEASE DO-LIKE 5, CHLOROPLASTIC"/>
    <property type="match status" value="1"/>
</dbReference>
<accession>A0ABX5Y8T7</accession>
<gene>
    <name evidence="6" type="ORF">FQA45_06765</name>
</gene>
<dbReference type="InterPro" id="IPR047680">
    <property type="entry name" value="MarP-like"/>
</dbReference>
<proteinExistence type="predicted"/>